<feature type="domain" description="HTH cro/C1-type" evidence="1">
    <location>
        <begin position="10"/>
        <end position="64"/>
    </location>
</feature>
<keyword evidence="3" id="KW-1185">Reference proteome</keyword>
<dbReference type="InterPro" id="IPR001387">
    <property type="entry name" value="Cro/C1-type_HTH"/>
</dbReference>
<protein>
    <submittedName>
        <fullName evidence="2">XRE family transcriptional regulator</fullName>
    </submittedName>
</protein>
<dbReference type="Gene3D" id="1.10.260.40">
    <property type="entry name" value="lambda repressor-like DNA-binding domains"/>
    <property type="match status" value="1"/>
</dbReference>
<dbReference type="InterPro" id="IPR010982">
    <property type="entry name" value="Lambda_DNA-bd_dom_sf"/>
</dbReference>
<accession>A0A1C3NX50</accession>
<reference evidence="3" key="1">
    <citation type="submission" date="2016-02" db="EMBL/GenBank/DDBJ databases">
        <authorList>
            <person name="Wibberg D."/>
        </authorList>
    </citation>
    <scope>NUCLEOTIDE SEQUENCE [LARGE SCALE GENOMIC DNA]</scope>
</reference>
<sequence length="170" mass="18992">MEGSSSGRLIERARLEAGLSGAEMARLAHTSRPTLAAYEHGSKSPTLATAERLLAAAGFRLDIVPVPGFQVVNDERGRPFVVPDRLPRLPVTLALARVRLPVHLGWSDPARIYDLSDRQQRQRVYEIVLREGQAEDIQTYIDGALLIDAWRELVLPAAIRRRWEQTVLPP</sequence>
<gene>
    <name evidence="2" type="ORF">FDG2_2163</name>
</gene>
<dbReference type="Proteomes" id="UP000199013">
    <property type="component" value="Unassembled WGS sequence"/>
</dbReference>
<dbReference type="SUPFAM" id="SSF47413">
    <property type="entry name" value="lambda repressor-like DNA-binding domains"/>
    <property type="match status" value="1"/>
</dbReference>
<dbReference type="EMBL" id="FLUV01000899">
    <property type="protein sequence ID" value="SBW21904.1"/>
    <property type="molecule type" value="Genomic_DNA"/>
</dbReference>
<dbReference type="CDD" id="cd00093">
    <property type="entry name" value="HTH_XRE"/>
    <property type="match status" value="1"/>
</dbReference>
<evidence type="ECO:0000259" key="1">
    <source>
        <dbReference type="PROSITE" id="PS50943"/>
    </source>
</evidence>
<evidence type="ECO:0000313" key="2">
    <source>
        <dbReference type="EMBL" id="SBW21904.1"/>
    </source>
</evidence>
<dbReference type="AlphaFoldDB" id="A0A1C3NX50"/>
<dbReference type="Pfam" id="PF01381">
    <property type="entry name" value="HTH_3"/>
    <property type="match status" value="1"/>
</dbReference>
<dbReference type="SMART" id="SM00530">
    <property type="entry name" value="HTH_XRE"/>
    <property type="match status" value="1"/>
</dbReference>
<evidence type="ECO:0000313" key="3">
    <source>
        <dbReference type="Proteomes" id="UP000199013"/>
    </source>
</evidence>
<name>A0A1C3NX50_9ACTN</name>
<organism evidence="2 3">
    <name type="scientific">Candidatus Protofrankia californiensis</name>
    <dbReference type="NCBI Taxonomy" id="1839754"/>
    <lineage>
        <taxon>Bacteria</taxon>
        <taxon>Bacillati</taxon>
        <taxon>Actinomycetota</taxon>
        <taxon>Actinomycetes</taxon>
        <taxon>Frankiales</taxon>
        <taxon>Frankiaceae</taxon>
        <taxon>Protofrankia</taxon>
    </lineage>
</organism>
<proteinExistence type="predicted"/>
<dbReference type="GO" id="GO:0003677">
    <property type="term" value="F:DNA binding"/>
    <property type="evidence" value="ECO:0007669"/>
    <property type="project" value="InterPro"/>
</dbReference>
<dbReference type="PROSITE" id="PS50943">
    <property type="entry name" value="HTH_CROC1"/>
    <property type="match status" value="1"/>
</dbReference>